<dbReference type="AlphaFoldDB" id="X0XAL0"/>
<gene>
    <name evidence="2" type="ORF">S01H1_69499</name>
</gene>
<comment type="caution">
    <text evidence="2">The sequence shown here is derived from an EMBL/GenBank/DDBJ whole genome shotgun (WGS) entry which is preliminary data.</text>
</comment>
<evidence type="ECO:0000256" key="1">
    <source>
        <dbReference type="SAM" id="MobiDB-lite"/>
    </source>
</evidence>
<reference evidence="2" key="1">
    <citation type="journal article" date="2014" name="Front. Microbiol.">
        <title>High frequency of phylogenetically diverse reductive dehalogenase-homologous genes in deep subseafloor sedimentary metagenomes.</title>
        <authorList>
            <person name="Kawai M."/>
            <person name="Futagami T."/>
            <person name="Toyoda A."/>
            <person name="Takaki Y."/>
            <person name="Nishi S."/>
            <person name="Hori S."/>
            <person name="Arai W."/>
            <person name="Tsubouchi T."/>
            <person name="Morono Y."/>
            <person name="Uchiyama I."/>
            <person name="Ito T."/>
            <person name="Fujiyama A."/>
            <person name="Inagaki F."/>
            <person name="Takami H."/>
        </authorList>
    </citation>
    <scope>NUCLEOTIDE SEQUENCE</scope>
    <source>
        <strain evidence="2">Expedition CK06-06</strain>
    </source>
</reference>
<feature type="non-terminal residue" evidence="2">
    <location>
        <position position="1"/>
    </location>
</feature>
<feature type="region of interest" description="Disordered" evidence="1">
    <location>
        <begin position="178"/>
        <end position="204"/>
    </location>
</feature>
<accession>X0XAL0</accession>
<evidence type="ECO:0000313" key="2">
    <source>
        <dbReference type="EMBL" id="GAG40239.1"/>
    </source>
</evidence>
<protein>
    <submittedName>
        <fullName evidence="2">Uncharacterized protein</fullName>
    </submittedName>
</protein>
<name>X0XAL0_9ZZZZ</name>
<proteinExistence type="predicted"/>
<dbReference type="EMBL" id="BARS01046152">
    <property type="protein sequence ID" value="GAG40239.1"/>
    <property type="molecule type" value="Genomic_DNA"/>
</dbReference>
<organism evidence="2">
    <name type="scientific">marine sediment metagenome</name>
    <dbReference type="NCBI Taxonomy" id="412755"/>
    <lineage>
        <taxon>unclassified sequences</taxon>
        <taxon>metagenomes</taxon>
        <taxon>ecological metagenomes</taxon>
    </lineage>
</organism>
<sequence>DKDGLKDLRKAQHAIAKYIEVVENEQGQLAAQTAEPLPRFKEPAEWTKAEQAAVAESVIKHNPLLGSLSEELNTMNEVLGMNCTCSSQVPAPEGWLHLTECPARNPLAQPTPEERGVQMEWIHKHIDMLTQRMDNVHTHWQGKVNMVSDNEWTYEGGTKDWDEWTCKSCGSHVRTEANYGPPKKCHMHPPEDAAEPTRAYVDQG</sequence>